<dbReference type="InterPro" id="IPR001789">
    <property type="entry name" value="Sig_transdc_resp-reg_receiver"/>
</dbReference>
<dbReference type="SMART" id="SM00421">
    <property type="entry name" value="HTH_LUXR"/>
    <property type="match status" value="1"/>
</dbReference>
<feature type="modified residue" description="4-aspartylphosphate" evidence="5">
    <location>
        <position position="62"/>
    </location>
</feature>
<feature type="domain" description="HTH luxR-type" evidence="6">
    <location>
        <begin position="157"/>
        <end position="222"/>
    </location>
</feature>
<dbReference type="CDD" id="cd06170">
    <property type="entry name" value="LuxR_C_like"/>
    <property type="match status" value="1"/>
</dbReference>
<dbReference type="EMBL" id="BOPA01000027">
    <property type="protein sequence ID" value="GIJ17258.1"/>
    <property type="molecule type" value="Genomic_DNA"/>
</dbReference>
<keyword evidence="4" id="KW-0804">Transcription</keyword>
<evidence type="ECO:0000256" key="3">
    <source>
        <dbReference type="ARBA" id="ARBA00023125"/>
    </source>
</evidence>
<reference evidence="8 9" key="1">
    <citation type="submission" date="2021-01" db="EMBL/GenBank/DDBJ databases">
        <title>Whole genome shotgun sequence of Verrucosispora gifhornensis NBRC 16317.</title>
        <authorList>
            <person name="Komaki H."/>
            <person name="Tamura T."/>
        </authorList>
    </citation>
    <scope>NUCLEOTIDE SEQUENCE [LARGE SCALE GENOMIC DNA]</scope>
    <source>
        <strain evidence="8 9">NBRC 16317</strain>
    </source>
</reference>
<dbReference type="InterPro" id="IPR011006">
    <property type="entry name" value="CheY-like_superfamily"/>
</dbReference>
<dbReference type="Proteomes" id="UP000647860">
    <property type="component" value="Unassembled WGS sequence"/>
</dbReference>
<dbReference type="Pfam" id="PF00196">
    <property type="entry name" value="GerE"/>
    <property type="match status" value="1"/>
</dbReference>
<protein>
    <submittedName>
        <fullName evidence="8">DNA-binding response regulator</fullName>
    </submittedName>
</protein>
<dbReference type="SMART" id="SM00448">
    <property type="entry name" value="REC"/>
    <property type="match status" value="1"/>
</dbReference>
<dbReference type="Pfam" id="PF00072">
    <property type="entry name" value="Response_reg"/>
    <property type="match status" value="1"/>
</dbReference>
<dbReference type="Gene3D" id="3.40.50.2300">
    <property type="match status" value="1"/>
</dbReference>
<gene>
    <name evidence="8" type="ORF">Vgi01_39420</name>
</gene>
<dbReference type="PRINTS" id="PR00038">
    <property type="entry name" value="HTHLUXR"/>
</dbReference>
<evidence type="ECO:0000259" key="6">
    <source>
        <dbReference type="PROSITE" id="PS50043"/>
    </source>
</evidence>
<evidence type="ECO:0000313" key="9">
    <source>
        <dbReference type="Proteomes" id="UP000647860"/>
    </source>
</evidence>
<proteinExistence type="predicted"/>
<dbReference type="InterPro" id="IPR039420">
    <property type="entry name" value="WalR-like"/>
</dbReference>
<name>A0ABQ4IH87_9ACTN</name>
<dbReference type="RefSeq" id="WP_204291970.1">
    <property type="nucleotide sequence ID" value="NZ_BAAAGZ010000018.1"/>
</dbReference>
<dbReference type="InterPro" id="IPR058245">
    <property type="entry name" value="NreC/VraR/RcsB-like_REC"/>
</dbReference>
<evidence type="ECO:0000256" key="2">
    <source>
        <dbReference type="ARBA" id="ARBA00023015"/>
    </source>
</evidence>
<dbReference type="PROSITE" id="PS50110">
    <property type="entry name" value="RESPONSE_REGULATORY"/>
    <property type="match status" value="1"/>
</dbReference>
<dbReference type="SUPFAM" id="SSF46894">
    <property type="entry name" value="C-terminal effector domain of the bipartite response regulators"/>
    <property type="match status" value="1"/>
</dbReference>
<dbReference type="CDD" id="cd17535">
    <property type="entry name" value="REC_NarL-like"/>
    <property type="match status" value="1"/>
</dbReference>
<evidence type="ECO:0000313" key="8">
    <source>
        <dbReference type="EMBL" id="GIJ17258.1"/>
    </source>
</evidence>
<evidence type="ECO:0000256" key="1">
    <source>
        <dbReference type="ARBA" id="ARBA00022553"/>
    </source>
</evidence>
<keyword evidence="3 8" id="KW-0238">DNA-binding</keyword>
<dbReference type="PANTHER" id="PTHR43214">
    <property type="entry name" value="TWO-COMPONENT RESPONSE REGULATOR"/>
    <property type="match status" value="1"/>
</dbReference>
<keyword evidence="2" id="KW-0805">Transcription regulation</keyword>
<dbReference type="PANTHER" id="PTHR43214:SF24">
    <property type="entry name" value="TRANSCRIPTIONAL REGULATORY PROTEIN NARL-RELATED"/>
    <property type="match status" value="1"/>
</dbReference>
<feature type="domain" description="Response regulatory" evidence="7">
    <location>
        <begin position="11"/>
        <end position="129"/>
    </location>
</feature>
<accession>A0ABQ4IH87</accession>
<dbReference type="PROSITE" id="PS50043">
    <property type="entry name" value="HTH_LUXR_2"/>
    <property type="match status" value="1"/>
</dbReference>
<dbReference type="SUPFAM" id="SSF52172">
    <property type="entry name" value="CheY-like"/>
    <property type="match status" value="1"/>
</dbReference>
<sequence>MNTAAAQAQIKVLLADDEKLVRSGFKLLLDLEDDITVVGEATNGAEAVEGARSARPDVVVMDIRMPKLDGIQATTQISRMRGLERVRVLILTTYDTDANVFDALQAGASGFLLKDAGPAELLHAIRVVAAGEALLAPRITRRLIGQFTARRTAADAAQQRLAVLTGREREVLALVGRGLNNDEIGGELFLSPATARTHVSRAMAKLGARDRAQLVVIAYQTGLVGPDM</sequence>
<evidence type="ECO:0000259" key="7">
    <source>
        <dbReference type="PROSITE" id="PS50110"/>
    </source>
</evidence>
<comment type="caution">
    <text evidence="8">The sequence shown here is derived from an EMBL/GenBank/DDBJ whole genome shotgun (WGS) entry which is preliminary data.</text>
</comment>
<keyword evidence="1 5" id="KW-0597">Phosphoprotein</keyword>
<dbReference type="InterPro" id="IPR000792">
    <property type="entry name" value="Tscrpt_reg_LuxR_C"/>
</dbReference>
<dbReference type="GO" id="GO:0003677">
    <property type="term" value="F:DNA binding"/>
    <property type="evidence" value="ECO:0007669"/>
    <property type="project" value="UniProtKB-KW"/>
</dbReference>
<dbReference type="InterPro" id="IPR016032">
    <property type="entry name" value="Sig_transdc_resp-reg_C-effctor"/>
</dbReference>
<keyword evidence="9" id="KW-1185">Reference proteome</keyword>
<evidence type="ECO:0000256" key="5">
    <source>
        <dbReference type="PROSITE-ProRule" id="PRU00169"/>
    </source>
</evidence>
<organism evidence="8 9">
    <name type="scientific">Micromonospora gifhornensis</name>
    <dbReference type="NCBI Taxonomy" id="84594"/>
    <lineage>
        <taxon>Bacteria</taxon>
        <taxon>Bacillati</taxon>
        <taxon>Actinomycetota</taxon>
        <taxon>Actinomycetes</taxon>
        <taxon>Micromonosporales</taxon>
        <taxon>Micromonosporaceae</taxon>
        <taxon>Micromonospora</taxon>
    </lineage>
</organism>
<evidence type="ECO:0000256" key="4">
    <source>
        <dbReference type="ARBA" id="ARBA00023163"/>
    </source>
</evidence>